<evidence type="ECO:0000313" key="2">
    <source>
        <dbReference type="EMBL" id="GMR35471.1"/>
    </source>
</evidence>
<feature type="non-terminal residue" evidence="2">
    <location>
        <position position="90"/>
    </location>
</feature>
<dbReference type="AlphaFoldDB" id="A0AAN4ZAH2"/>
<evidence type="ECO:0000313" key="3">
    <source>
        <dbReference type="Proteomes" id="UP001328107"/>
    </source>
</evidence>
<evidence type="ECO:0000256" key="1">
    <source>
        <dbReference type="SAM" id="MobiDB-lite"/>
    </source>
</evidence>
<accession>A0AAN4ZAH2</accession>
<feature type="region of interest" description="Disordered" evidence="1">
    <location>
        <begin position="70"/>
        <end position="90"/>
    </location>
</feature>
<feature type="region of interest" description="Disordered" evidence="1">
    <location>
        <begin position="1"/>
        <end position="20"/>
    </location>
</feature>
<protein>
    <submittedName>
        <fullName evidence="2">Uncharacterized protein</fullName>
    </submittedName>
</protein>
<name>A0AAN4ZAH2_9BILA</name>
<feature type="non-terminal residue" evidence="2">
    <location>
        <position position="1"/>
    </location>
</feature>
<sequence>IDRPQPIKTPPSVLSPHFSHPGSTAVTRMRLFMVVGVLLGAVCARAIEDPNFAIGRTNFRPGKREIPPCKGLLCSPQDPNFRPGKRVEEN</sequence>
<proteinExistence type="predicted"/>
<keyword evidence="3" id="KW-1185">Reference proteome</keyword>
<dbReference type="Proteomes" id="UP001328107">
    <property type="component" value="Unassembled WGS sequence"/>
</dbReference>
<gene>
    <name evidence="2" type="ORF">PMAYCL1PPCAC_05666</name>
</gene>
<reference evidence="3" key="1">
    <citation type="submission" date="2022-10" db="EMBL/GenBank/DDBJ databases">
        <title>Genome assembly of Pristionchus species.</title>
        <authorList>
            <person name="Yoshida K."/>
            <person name="Sommer R.J."/>
        </authorList>
    </citation>
    <scope>NUCLEOTIDE SEQUENCE [LARGE SCALE GENOMIC DNA]</scope>
    <source>
        <strain evidence="3">RS5460</strain>
    </source>
</reference>
<comment type="caution">
    <text evidence="2">The sequence shown here is derived from an EMBL/GenBank/DDBJ whole genome shotgun (WGS) entry which is preliminary data.</text>
</comment>
<organism evidence="2 3">
    <name type="scientific">Pristionchus mayeri</name>
    <dbReference type="NCBI Taxonomy" id="1317129"/>
    <lineage>
        <taxon>Eukaryota</taxon>
        <taxon>Metazoa</taxon>
        <taxon>Ecdysozoa</taxon>
        <taxon>Nematoda</taxon>
        <taxon>Chromadorea</taxon>
        <taxon>Rhabditida</taxon>
        <taxon>Rhabditina</taxon>
        <taxon>Diplogasteromorpha</taxon>
        <taxon>Diplogasteroidea</taxon>
        <taxon>Neodiplogasteridae</taxon>
        <taxon>Pristionchus</taxon>
    </lineage>
</organism>
<dbReference type="EMBL" id="BTRK01000002">
    <property type="protein sequence ID" value="GMR35471.1"/>
    <property type="molecule type" value="Genomic_DNA"/>
</dbReference>